<keyword evidence="2" id="KW-1185">Reference proteome</keyword>
<dbReference type="EMBL" id="LSYV01000453">
    <property type="protein sequence ID" value="KXZ41458.1"/>
    <property type="molecule type" value="Genomic_DNA"/>
</dbReference>
<accession>A0A150FV56</accession>
<proteinExistence type="predicted"/>
<sequence>MEIFHPRSKTDQLRKGAWVVVGRVGGAACPVGLTERLLERGAYRRSPSHPQEDVRLVGPLLRVVQYTRTGGRLQRLVDTLAEPMYSTTYSAFAEALTQM</sequence>
<comment type="caution">
    <text evidence="1">The sequence shown here is derived from an EMBL/GenBank/DDBJ whole genome shotgun (WGS) entry which is preliminary data.</text>
</comment>
<protein>
    <submittedName>
        <fullName evidence="1">Uncharacterized protein</fullName>
    </submittedName>
</protein>
<name>A0A150FV56_GONPE</name>
<reference evidence="2" key="1">
    <citation type="journal article" date="2016" name="Nat. Commun.">
        <title>The Gonium pectorale genome demonstrates co-option of cell cycle regulation during the evolution of multicellularity.</title>
        <authorList>
            <person name="Hanschen E.R."/>
            <person name="Marriage T.N."/>
            <person name="Ferris P.J."/>
            <person name="Hamaji T."/>
            <person name="Toyoda A."/>
            <person name="Fujiyama A."/>
            <person name="Neme R."/>
            <person name="Noguchi H."/>
            <person name="Minakuchi Y."/>
            <person name="Suzuki M."/>
            <person name="Kawai-Toyooka H."/>
            <person name="Smith D.R."/>
            <person name="Sparks H."/>
            <person name="Anderson J."/>
            <person name="Bakaric R."/>
            <person name="Luria V."/>
            <person name="Karger A."/>
            <person name="Kirschner M.W."/>
            <person name="Durand P.M."/>
            <person name="Michod R.E."/>
            <person name="Nozaki H."/>
            <person name="Olson B.J."/>
        </authorList>
    </citation>
    <scope>NUCLEOTIDE SEQUENCE [LARGE SCALE GENOMIC DNA]</scope>
    <source>
        <strain evidence="2">NIES-2863</strain>
    </source>
</reference>
<dbReference type="InterPro" id="IPR052925">
    <property type="entry name" value="Phage_Integrase-like_Recomb"/>
</dbReference>
<dbReference type="OrthoDB" id="542329at2759"/>
<dbReference type="AlphaFoldDB" id="A0A150FV56"/>
<dbReference type="STRING" id="33097.A0A150FV56"/>
<evidence type="ECO:0000313" key="2">
    <source>
        <dbReference type="Proteomes" id="UP000075714"/>
    </source>
</evidence>
<dbReference type="PANTHER" id="PTHR34605">
    <property type="entry name" value="PHAGE_INTEGRASE DOMAIN-CONTAINING PROTEIN"/>
    <property type="match status" value="1"/>
</dbReference>
<organism evidence="1 2">
    <name type="scientific">Gonium pectorale</name>
    <name type="common">Green alga</name>
    <dbReference type="NCBI Taxonomy" id="33097"/>
    <lineage>
        <taxon>Eukaryota</taxon>
        <taxon>Viridiplantae</taxon>
        <taxon>Chlorophyta</taxon>
        <taxon>core chlorophytes</taxon>
        <taxon>Chlorophyceae</taxon>
        <taxon>CS clade</taxon>
        <taxon>Chlamydomonadales</taxon>
        <taxon>Volvocaceae</taxon>
        <taxon>Gonium</taxon>
    </lineage>
</organism>
<dbReference type="Proteomes" id="UP000075714">
    <property type="component" value="Unassembled WGS sequence"/>
</dbReference>
<evidence type="ECO:0000313" key="1">
    <source>
        <dbReference type="EMBL" id="KXZ41458.1"/>
    </source>
</evidence>
<gene>
    <name evidence="1" type="ORF">GPECTOR_456g360</name>
</gene>
<dbReference type="PANTHER" id="PTHR34605:SF4">
    <property type="entry name" value="DNA ADENINE METHYLTRANSFERASE"/>
    <property type="match status" value="1"/>
</dbReference>